<feature type="domain" description="PAC" evidence="3">
    <location>
        <begin position="262"/>
        <end position="314"/>
    </location>
</feature>
<organism evidence="4 5">
    <name type="scientific">Streptantibioticus silvisoli</name>
    <dbReference type="NCBI Taxonomy" id="2705255"/>
    <lineage>
        <taxon>Bacteria</taxon>
        <taxon>Bacillati</taxon>
        <taxon>Actinomycetota</taxon>
        <taxon>Actinomycetes</taxon>
        <taxon>Kitasatosporales</taxon>
        <taxon>Streptomycetaceae</taxon>
        <taxon>Streptantibioticus</taxon>
    </lineage>
</organism>
<evidence type="ECO:0000259" key="3">
    <source>
        <dbReference type="PROSITE" id="PS50113"/>
    </source>
</evidence>
<protein>
    <submittedName>
        <fullName evidence="4">SpoIIE family protein phosphatase</fullName>
    </submittedName>
</protein>
<evidence type="ECO:0000313" key="4">
    <source>
        <dbReference type="EMBL" id="MDI5966709.1"/>
    </source>
</evidence>
<dbReference type="InterPro" id="IPR001610">
    <property type="entry name" value="PAC"/>
</dbReference>
<dbReference type="Gene3D" id="2.10.70.100">
    <property type="match status" value="1"/>
</dbReference>
<accession>A0ABT6W8T8</accession>
<dbReference type="InterPro" id="IPR001932">
    <property type="entry name" value="PPM-type_phosphatase-like_dom"/>
</dbReference>
<name>A0ABT6W8T8_9ACTN</name>
<evidence type="ECO:0000256" key="2">
    <source>
        <dbReference type="SAM" id="MobiDB-lite"/>
    </source>
</evidence>
<dbReference type="InterPro" id="IPR013655">
    <property type="entry name" value="PAS_fold_3"/>
</dbReference>
<dbReference type="RefSeq" id="WP_271324471.1">
    <property type="nucleotide sequence ID" value="NZ_JAAGKO020000059.1"/>
</dbReference>
<keyword evidence="5" id="KW-1185">Reference proteome</keyword>
<dbReference type="InterPro" id="IPR052016">
    <property type="entry name" value="Bact_Sigma-Reg"/>
</dbReference>
<dbReference type="InterPro" id="IPR000700">
    <property type="entry name" value="PAS-assoc_C"/>
</dbReference>
<dbReference type="EMBL" id="JAAGKO020000059">
    <property type="protein sequence ID" value="MDI5966709.1"/>
    <property type="molecule type" value="Genomic_DNA"/>
</dbReference>
<evidence type="ECO:0000313" key="5">
    <source>
        <dbReference type="Proteomes" id="UP001156398"/>
    </source>
</evidence>
<keyword evidence="1" id="KW-0378">Hydrolase</keyword>
<feature type="region of interest" description="Disordered" evidence="2">
    <location>
        <begin position="73"/>
        <end position="139"/>
    </location>
</feature>
<feature type="compositionally biased region" description="Low complexity" evidence="2">
    <location>
        <begin position="121"/>
        <end position="139"/>
    </location>
</feature>
<dbReference type="Gene3D" id="3.60.40.10">
    <property type="entry name" value="PPM-type phosphatase domain"/>
    <property type="match status" value="1"/>
</dbReference>
<reference evidence="4 5" key="1">
    <citation type="submission" date="2023-05" db="EMBL/GenBank/DDBJ databases">
        <title>Streptantibioticus silvisoli sp. nov., acidotolerant actinomycetes 1 from pine litter.</title>
        <authorList>
            <person name="Swiecimska M."/>
            <person name="Golinska P."/>
            <person name="Sangal V."/>
            <person name="Wachnowicz B."/>
            <person name="Goodfellow M."/>
        </authorList>
    </citation>
    <scope>NUCLEOTIDE SEQUENCE [LARGE SCALE GENOMIC DNA]</scope>
    <source>
        <strain evidence="4 5">SL54</strain>
    </source>
</reference>
<dbReference type="SUPFAM" id="SSF81606">
    <property type="entry name" value="PP2C-like"/>
    <property type="match status" value="1"/>
</dbReference>
<dbReference type="PANTHER" id="PTHR43156:SF2">
    <property type="entry name" value="STAGE II SPORULATION PROTEIN E"/>
    <property type="match status" value="1"/>
</dbReference>
<dbReference type="SMART" id="SM00086">
    <property type="entry name" value="PAC"/>
    <property type="match status" value="1"/>
</dbReference>
<dbReference type="Pfam" id="PF07228">
    <property type="entry name" value="SpoIIE"/>
    <property type="match status" value="1"/>
</dbReference>
<dbReference type="InterPro" id="IPR035965">
    <property type="entry name" value="PAS-like_dom_sf"/>
</dbReference>
<proteinExistence type="predicted"/>
<dbReference type="InterPro" id="IPR036457">
    <property type="entry name" value="PPM-type-like_dom_sf"/>
</dbReference>
<gene>
    <name evidence="4" type="ORF">POF43_028940</name>
</gene>
<sequence>MPSHPQADHAAVPPGEPEVVDSLIRQTHRLRGRVAAVRRDAVPDDPDDQARWHRALYEFALRRLDEVGAQLGQLRDDLDPVPDPAAGTPVDGFRPGAGPAGGTDDDDSPDSAGRCDRDAFPSASGGARRGASGARGPGALWSAAGPESAARVDDVLGSSYGPGASFAAYSSPYRPRSPFAADGGAPGTAAGDGERMCARSGSAEWNLLTDEVRWSPELYRIFGRTLGDGPLTLDELPSWLYADDQETLTGMVTGCLVDGRPINGEFRIVRPDGAVRAVHMVGEPVPDSDGGTASLWAVLRDVSELRRTQEVLRESRESLDRRRRTERTEHRIAVELQESLLPPWREPLWFPPGGGRPALDLAAHYLPCGTTALVGGDWYDAMQLPDGATLLTVGDLTGQGVTATTRMAMLLGAVRGLALAGIEPDTLMCRLNELLDRAAEPALASALCCRYDPDDRTLSWSQAGHPAPLLFRGGVGRVLDRPGGMLLGAGHGTEYGRRTERLRAGDVLLLHTDGLVPRLASGAAYPDPSCPGGAQDAGPAALLALGPRFAAARDAQECVRAVVEELGTPERDDDACVLIARVR</sequence>
<dbReference type="InterPro" id="IPR000014">
    <property type="entry name" value="PAS"/>
</dbReference>
<dbReference type="Proteomes" id="UP001156398">
    <property type="component" value="Unassembled WGS sequence"/>
</dbReference>
<dbReference type="NCBIfam" id="TIGR00229">
    <property type="entry name" value="sensory_box"/>
    <property type="match status" value="1"/>
</dbReference>
<dbReference type="SMART" id="SM00331">
    <property type="entry name" value="PP2C_SIG"/>
    <property type="match status" value="1"/>
</dbReference>
<dbReference type="PROSITE" id="PS50113">
    <property type="entry name" value="PAC"/>
    <property type="match status" value="1"/>
</dbReference>
<dbReference type="SUPFAM" id="SSF55785">
    <property type="entry name" value="PYP-like sensor domain (PAS domain)"/>
    <property type="match status" value="1"/>
</dbReference>
<evidence type="ECO:0000256" key="1">
    <source>
        <dbReference type="ARBA" id="ARBA00022801"/>
    </source>
</evidence>
<dbReference type="PANTHER" id="PTHR43156">
    <property type="entry name" value="STAGE II SPORULATION PROTEIN E-RELATED"/>
    <property type="match status" value="1"/>
</dbReference>
<dbReference type="Pfam" id="PF08447">
    <property type="entry name" value="PAS_3"/>
    <property type="match status" value="1"/>
</dbReference>
<dbReference type="Gene3D" id="3.30.450.20">
    <property type="entry name" value="PAS domain"/>
    <property type="match status" value="1"/>
</dbReference>
<comment type="caution">
    <text evidence="4">The sequence shown here is derived from an EMBL/GenBank/DDBJ whole genome shotgun (WGS) entry which is preliminary data.</text>
</comment>